<gene>
    <name evidence="7" type="ordered locus">sce3907</name>
</gene>
<dbReference type="KEGG" id="scl:sce3907"/>
<evidence type="ECO:0000256" key="5">
    <source>
        <dbReference type="SAM" id="MobiDB-lite"/>
    </source>
</evidence>
<feature type="domain" description="Protein kinase" evidence="6">
    <location>
        <begin position="14"/>
        <end position="332"/>
    </location>
</feature>
<name>A9EPX8_SORC5</name>
<dbReference type="EC" id="2.7.11.1" evidence="7"/>
<sequence>MESAPSRGVVLGRYAIGPRMARGGMGEVFRAVALGPDGEEVPVAIKRIVPMHAGSDDLRQLFIAEASMMTRLKHPNIDEVLDFGVDEAGDFYLVLELVSGTDLGRLCKGLWARGESVPVPIALFVAAQVLEGLGYAHERSAAEGRLMVHRDVSPGNVLISLSGVVKIADFGVAIATRGDVGDAARRDLVGKPSYMPPEQFDGERVDARADVFALGVVLFQMLTGTRPFPGSSAASRMAAAREGQMLRASELRPEVSPALEAILSRALAPRRDDRFPDARAMLEAIEALREAGHEIGTPEDLGALVSAALKESPESRPPGPHTPELPEDEDDLEGGELTRADADSPFTLRATRRPGPSSQVLGGEAEALGALDALDGIDAALPAPSSAPVSGGFHAVAPASGEESSIEPLQASSLRGAVSLTPRPRDEARPPSSAPGAVLPPAGATRQRLLAAAIACAALAGIAVASVRVGRGGPSAASPAAVQRAVRAVQPQITAAVQAALLPLRRAPSPASPAGGAAPAAGSTAGAAPAAGSTAGAAPAAGATAGAAPAAVTAPAADPP</sequence>
<dbReference type="HOGENOM" id="CLU_000288_151_5_7"/>
<keyword evidence="4" id="KW-0067">ATP-binding</keyword>
<dbReference type="PANTHER" id="PTHR43289:SF6">
    <property type="entry name" value="SERINE_THREONINE-PROTEIN KINASE NEKL-3"/>
    <property type="match status" value="1"/>
</dbReference>
<dbReference type="Proteomes" id="UP000002139">
    <property type="component" value="Chromosome"/>
</dbReference>
<dbReference type="EMBL" id="AM746676">
    <property type="protein sequence ID" value="CAN94067.1"/>
    <property type="molecule type" value="Genomic_DNA"/>
</dbReference>
<evidence type="ECO:0000259" key="6">
    <source>
        <dbReference type="PROSITE" id="PS50011"/>
    </source>
</evidence>
<keyword evidence="8" id="KW-1185">Reference proteome</keyword>
<feature type="region of interest" description="Disordered" evidence="5">
    <location>
        <begin position="507"/>
        <end position="540"/>
    </location>
</feature>
<protein>
    <submittedName>
        <fullName evidence="7">Protein kinase</fullName>
        <ecNumber evidence="7">2.7.11.1</ecNumber>
    </submittedName>
</protein>
<evidence type="ECO:0000256" key="1">
    <source>
        <dbReference type="ARBA" id="ARBA00022679"/>
    </source>
</evidence>
<dbReference type="InterPro" id="IPR011009">
    <property type="entry name" value="Kinase-like_dom_sf"/>
</dbReference>
<dbReference type="Gene3D" id="1.10.510.10">
    <property type="entry name" value="Transferase(Phosphotransferase) domain 1"/>
    <property type="match status" value="1"/>
</dbReference>
<accession>A9EPX8</accession>
<dbReference type="eggNOG" id="COG0515">
    <property type="taxonomic scope" value="Bacteria"/>
</dbReference>
<keyword evidence="2" id="KW-0547">Nucleotide-binding</keyword>
<reference evidence="7 8" key="1">
    <citation type="journal article" date="2007" name="Nat. Biotechnol.">
        <title>Complete genome sequence of the myxobacterium Sorangium cellulosum.</title>
        <authorList>
            <person name="Schneiker S."/>
            <person name="Perlova O."/>
            <person name="Kaiser O."/>
            <person name="Gerth K."/>
            <person name="Alici A."/>
            <person name="Altmeyer M.O."/>
            <person name="Bartels D."/>
            <person name="Bekel T."/>
            <person name="Beyer S."/>
            <person name="Bode E."/>
            <person name="Bode H.B."/>
            <person name="Bolten C.J."/>
            <person name="Choudhuri J.V."/>
            <person name="Doss S."/>
            <person name="Elnakady Y.A."/>
            <person name="Frank B."/>
            <person name="Gaigalat L."/>
            <person name="Goesmann A."/>
            <person name="Groeger C."/>
            <person name="Gross F."/>
            <person name="Jelsbak L."/>
            <person name="Jelsbak L."/>
            <person name="Kalinowski J."/>
            <person name="Kegler C."/>
            <person name="Knauber T."/>
            <person name="Konietzny S."/>
            <person name="Kopp M."/>
            <person name="Krause L."/>
            <person name="Krug D."/>
            <person name="Linke B."/>
            <person name="Mahmud T."/>
            <person name="Martinez-Arias R."/>
            <person name="McHardy A.C."/>
            <person name="Merai M."/>
            <person name="Meyer F."/>
            <person name="Mormann S."/>
            <person name="Munoz-Dorado J."/>
            <person name="Perez J."/>
            <person name="Pradella S."/>
            <person name="Rachid S."/>
            <person name="Raddatz G."/>
            <person name="Rosenau F."/>
            <person name="Rueckert C."/>
            <person name="Sasse F."/>
            <person name="Scharfe M."/>
            <person name="Schuster S.C."/>
            <person name="Suen G."/>
            <person name="Treuner-Lange A."/>
            <person name="Velicer G.J."/>
            <person name="Vorholter F.-J."/>
            <person name="Weissman K.J."/>
            <person name="Welch R.D."/>
            <person name="Wenzel S.C."/>
            <person name="Whitworth D.E."/>
            <person name="Wilhelm S."/>
            <person name="Wittmann C."/>
            <person name="Bloecker H."/>
            <person name="Puehler A."/>
            <person name="Mueller R."/>
        </authorList>
    </citation>
    <scope>NUCLEOTIDE SEQUENCE [LARGE SCALE GENOMIC DNA]</scope>
    <source>
        <strain evidence="8">So ce56</strain>
    </source>
</reference>
<evidence type="ECO:0000256" key="3">
    <source>
        <dbReference type="ARBA" id="ARBA00022777"/>
    </source>
</evidence>
<dbReference type="GO" id="GO:0004674">
    <property type="term" value="F:protein serine/threonine kinase activity"/>
    <property type="evidence" value="ECO:0007669"/>
    <property type="project" value="UniProtKB-EC"/>
</dbReference>
<feature type="compositionally biased region" description="Acidic residues" evidence="5">
    <location>
        <begin position="325"/>
        <end position="334"/>
    </location>
</feature>
<dbReference type="InterPro" id="IPR008266">
    <property type="entry name" value="Tyr_kinase_AS"/>
</dbReference>
<feature type="region of interest" description="Disordered" evidence="5">
    <location>
        <begin position="421"/>
        <end position="440"/>
    </location>
</feature>
<dbReference type="SUPFAM" id="SSF56112">
    <property type="entry name" value="Protein kinase-like (PK-like)"/>
    <property type="match status" value="1"/>
</dbReference>
<dbReference type="CDD" id="cd14014">
    <property type="entry name" value="STKc_PknB_like"/>
    <property type="match status" value="1"/>
</dbReference>
<evidence type="ECO:0000256" key="2">
    <source>
        <dbReference type="ARBA" id="ARBA00022741"/>
    </source>
</evidence>
<dbReference type="Pfam" id="PF00069">
    <property type="entry name" value="Pkinase"/>
    <property type="match status" value="1"/>
</dbReference>
<dbReference type="PROSITE" id="PS50011">
    <property type="entry name" value="PROTEIN_KINASE_DOM"/>
    <property type="match status" value="1"/>
</dbReference>
<evidence type="ECO:0000313" key="8">
    <source>
        <dbReference type="Proteomes" id="UP000002139"/>
    </source>
</evidence>
<organism evidence="7 8">
    <name type="scientific">Sorangium cellulosum (strain So ce56)</name>
    <name type="common">Polyangium cellulosum (strain So ce56)</name>
    <dbReference type="NCBI Taxonomy" id="448385"/>
    <lineage>
        <taxon>Bacteria</taxon>
        <taxon>Pseudomonadati</taxon>
        <taxon>Myxococcota</taxon>
        <taxon>Polyangia</taxon>
        <taxon>Polyangiales</taxon>
        <taxon>Polyangiaceae</taxon>
        <taxon>Sorangium</taxon>
    </lineage>
</organism>
<evidence type="ECO:0000313" key="7">
    <source>
        <dbReference type="EMBL" id="CAN94067.1"/>
    </source>
</evidence>
<dbReference type="InterPro" id="IPR000719">
    <property type="entry name" value="Prot_kinase_dom"/>
</dbReference>
<feature type="region of interest" description="Disordered" evidence="5">
    <location>
        <begin position="309"/>
        <end position="361"/>
    </location>
</feature>
<keyword evidence="1 7" id="KW-0808">Transferase</keyword>
<keyword evidence="3 7" id="KW-0418">Kinase</keyword>
<dbReference type="PANTHER" id="PTHR43289">
    <property type="entry name" value="MITOGEN-ACTIVATED PROTEIN KINASE KINASE KINASE 20-RELATED"/>
    <property type="match status" value="1"/>
</dbReference>
<proteinExistence type="predicted"/>
<dbReference type="PROSITE" id="PS00109">
    <property type="entry name" value="PROTEIN_KINASE_TYR"/>
    <property type="match status" value="1"/>
</dbReference>
<dbReference type="AlphaFoldDB" id="A9EPX8"/>
<evidence type="ECO:0000256" key="4">
    <source>
        <dbReference type="ARBA" id="ARBA00022840"/>
    </source>
</evidence>
<dbReference type="STRING" id="448385.sce3907"/>
<dbReference type="Gene3D" id="3.30.200.20">
    <property type="entry name" value="Phosphorylase Kinase, domain 1"/>
    <property type="match status" value="1"/>
</dbReference>
<dbReference type="GO" id="GO:0005524">
    <property type="term" value="F:ATP binding"/>
    <property type="evidence" value="ECO:0007669"/>
    <property type="project" value="UniProtKB-KW"/>
</dbReference>